<evidence type="ECO:0000313" key="2">
    <source>
        <dbReference type="Proteomes" id="UP001221142"/>
    </source>
</evidence>
<dbReference type="InterPro" id="IPR011990">
    <property type="entry name" value="TPR-like_helical_dom_sf"/>
</dbReference>
<reference evidence="1" key="1">
    <citation type="submission" date="2023-03" db="EMBL/GenBank/DDBJ databases">
        <title>Massive genome expansion in bonnet fungi (Mycena s.s.) driven by repeated elements and novel gene families across ecological guilds.</title>
        <authorList>
            <consortium name="Lawrence Berkeley National Laboratory"/>
            <person name="Harder C.B."/>
            <person name="Miyauchi S."/>
            <person name="Viragh M."/>
            <person name="Kuo A."/>
            <person name="Thoen E."/>
            <person name="Andreopoulos B."/>
            <person name="Lu D."/>
            <person name="Skrede I."/>
            <person name="Drula E."/>
            <person name="Henrissat B."/>
            <person name="Morin E."/>
            <person name="Kohler A."/>
            <person name="Barry K."/>
            <person name="LaButti K."/>
            <person name="Morin E."/>
            <person name="Salamov A."/>
            <person name="Lipzen A."/>
            <person name="Mereny Z."/>
            <person name="Hegedus B."/>
            <person name="Baldrian P."/>
            <person name="Stursova M."/>
            <person name="Weitz H."/>
            <person name="Taylor A."/>
            <person name="Grigoriev I.V."/>
            <person name="Nagy L.G."/>
            <person name="Martin F."/>
            <person name="Kauserud H."/>
        </authorList>
    </citation>
    <scope>NUCLEOTIDE SEQUENCE</scope>
    <source>
        <strain evidence="1">9284</strain>
    </source>
</reference>
<dbReference type="AlphaFoldDB" id="A0AAD7BB20"/>
<comment type="caution">
    <text evidence="1">The sequence shown here is derived from an EMBL/GenBank/DDBJ whole genome shotgun (WGS) entry which is preliminary data.</text>
</comment>
<name>A0AAD7BB20_9AGAR</name>
<organism evidence="1 2">
    <name type="scientific">Roridomyces roridus</name>
    <dbReference type="NCBI Taxonomy" id="1738132"/>
    <lineage>
        <taxon>Eukaryota</taxon>
        <taxon>Fungi</taxon>
        <taxon>Dikarya</taxon>
        <taxon>Basidiomycota</taxon>
        <taxon>Agaricomycotina</taxon>
        <taxon>Agaricomycetes</taxon>
        <taxon>Agaricomycetidae</taxon>
        <taxon>Agaricales</taxon>
        <taxon>Marasmiineae</taxon>
        <taxon>Mycenaceae</taxon>
        <taxon>Roridomyces</taxon>
    </lineage>
</organism>
<dbReference type="Proteomes" id="UP001221142">
    <property type="component" value="Unassembled WGS sequence"/>
</dbReference>
<feature type="non-terminal residue" evidence="1">
    <location>
        <position position="1"/>
    </location>
</feature>
<keyword evidence="2" id="KW-1185">Reference proteome</keyword>
<evidence type="ECO:0000313" key="1">
    <source>
        <dbReference type="EMBL" id="KAJ7615819.1"/>
    </source>
</evidence>
<dbReference type="EMBL" id="JARKIF010000023">
    <property type="protein sequence ID" value="KAJ7615819.1"/>
    <property type="molecule type" value="Genomic_DNA"/>
</dbReference>
<accession>A0AAD7BB20</accession>
<proteinExistence type="predicted"/>
<dbReference type="Gene3D" id="1.25.40.10">
    <property type="entry name" value="Tetratricopeptide repeat domain"/>
    <property type="match status" value="1"/>
</dbReference>
<sequence>RFQCAVTPADLDEAVELGRAALVHCATEDMGTYLRDLANILQLRSAHLGHAHDIDEAIELHRKVILKLDSTTGETQTTLNELGRALVIRFNQRASPRDLDESVDLHRQALHSDTESHNTFLNYLADVLQIRFQEFGRKSDIDEAIALYEEAIRTRSRRNQNRSVVVHNLAYALLRRSRRQCGGCLHLCVQCSAIL</sequence>
<dbReference type="SUPFAM" id="SSF48452">
    <property type="entry name" value="TPR-like"/>
    <property type="match status" value="1"/>
</dbReference>
<protein>
    <submittedName>
        <fullName evidence="1">Uncharacterized protein</fullName>
    </submittedName>
</protein>
<gene>
    <name evidence="1" type="ORF">FB45DRAFT_757490</name>
</gene>